<organism evidence="3">
    <name type="scientific">uncultured Sporomusa sp</name>
    <dbReference type="NCBI Taxonomy" id="307249"/>
    <lineage>
        <taxon>Bacteria</taxon>
        <taxon>Bacillati</taxon>
        <taxon>Bacillota</taxon>
        <taxon>Negativicutes</taxon>
        <taxon>Selenomonadales</taxon>
        <taxon>Sporomusaceae</taxon>
        <taxon>Sporomusa</taxon>
        <taxon>environmental samples</taxon>
    </lineage>
</organism>
<dbReference type="RefSeq" id="WP_288185515.1">
    <property type="nucleotide sequence ID" value="NZ_LT608335.1"/>
</dbReference>
<reference evidence="3" key="1">
    <citation type="submission" date="2016-08" db="EMBL/GenBank/DDBJ databases">
        <authorList>
            <person name="Seilhamer J.J."/>
        </authorList>
    </citation>
    <scope>NUCLEOTIDE SEQUENCE</scope>
    <source>
        <strain evidence="3">86</strain>
    </source>
</reference>
<sequence>MTKAELKQKVCQAIEAKQEQIMALGESIYREPELGFKETKTAAKVEEIFRALGVTYEKGLALTGVKGRLKGKRSNRTVAVLGELDAVTCAGHPGADPLTGAAHCCGHNIQIAVLMAVGMALQDTGAMDFLAGDVVLFAVPAEEYVEITYRNKLREEGKIAYLGGKQELIYRGAFDDIDMALQMHVLTNTAADSFVRLGSTSNGFIGKLVQYQGKAAHAAMAPAEGINALNAAMLGIMGIHAQRETFREQDYVRFHPIITQGGDLVNVIPEDVRMESYVRAASIEALRDSNIKIDRALRAGADAVGAEVSIQSLPGYLPMHNNQALNQVFRANAEAVYGQTQVVAGTHEAGSTDTGDLSHILPTIHPWLACVSGALHSKDYSVADSHAAYIKSAQALALTLIDLLYGDGEAAEQILREYKPLLTKEQYVNFLNSFNQAN</sequence>
<dbReference type="Gene3D" id="3.40.630.10">
    <property type="entry name" value="Zn peptidases"/>
    <property type="match status" value="1"/>
</dbReference>
<evidence type="ECO:0000259" key="2">
    <source>
        <dbReference type="Pfam" id="PF07687"/>
    </source>
</evidence>
<dbReference type="SUPFAM" id="SSF55031">
    <property type="entry name" value="Bacterial exopeptidase dimerisation domain"/>
    <property type="match status" value="1"/>
</dbReference>
<keyword evidence="3" id="KW-0378">Hydrolase</keyword>
<dbReference type="NCBIfam" id="TIGR01891">
    <property type="entry name" value="amidohydrolases"/>
    <property type="match status" value="1"/>
</dbReference>
<dbReference type="InterPro" id="IPR036264">
    <property type="entry name" value="Bact_exopeptidase_dim_dom"/>
</dbReference>
<dbReference type="EMBL" id="FMJE01000005">
    <property type="protein sequence ID" value="SCM82965.1"/>
    <property type="molecule type" value="Genomic_DNA"/>
</dbReference>
<gene>
    <name evidence="3" type="ORF">KL86SPO_50737</name>
</gene>
<dbReference type="InterPro" id="IPR052030">
    <property type="entry name" value="Peptidase_M20/M20A_hydrolases"/>
</dbReference>
<dbReference type="GO" id="GO:0016805">
    <property type="term" value="F:dipeptidase activity"/>
    <property type="evidence" value="ECO:0007669"/>
    <property type="project" value="InterPro"/>
</dbReference>
<dbReference type="GO" id="GO:0071713">
    <property type="term" value="F:para-aminobenzoyl-glutamate hydrolase activity"/>
    <property type="evidence" value="ECO:0007669"/>
    <property type="project" value="TreeGrafter"/>
</dbReference>
<dbReference type="Pfam" id="PF01546">
    <property type="entry name" value="Peptidase_M20"/>
    <property type="match status" value="1"/>
</dbReference>
<protein>
    <recommendedName>
        <fullName evidence="1">Peptidase M20 domain-containing protein 2</fullName>
    </recommendedName>
</protein>
<accession>A0A212LZE6</accession>
<evidence type="ECO:0000313" key="3">
    <source>
        <dbReference type="EMBL" id="SCM82965.1"/>
    </source>
</evidence>
<dbReference type="Pfam" id="PF07687">
    <property type="entry name" value="M20_dimer"/>
    <property type="match status" value="1"/>
</dbReference>
<dbReference type="PIRSF" id="PIRSF037226">
    <property type="entry name" value="Amidohydrolase_ACY1L2_prd"/>
    <property type="match status" value="1"/>
</dbReference>
<proteinExistence type="inferred from homology"/>
<dbReference type="PANTHER" id="PTHR30575:SF3">
    <property type="entry name" value="PEPTIDASE M20 DIMERISATION DOMAIN-CONTAINING PROTEIN"/>
    <property type="match status" value="1"/>
</dbReference>
<comment type="similarity">
    <text evidence="1">Belongs to the peptidase M20A family.</text>
</comment>
<dbReference type="InterPro" id="IPR002933">
    <property type="entry name" value="Peptidase_M20"/>
</dbReference>
<dbReference type="GO" id="GO:0005737">
    <property type="term" value="C:cytoplasm"/>
    <property type="evidence" value="ECO:0007669"/>
    <property type="project" value="TreeGrafter"/>
</dbReference>
<dbReference type="SUPFAM" id="SSF53187">
    <property type="entry name" value="Zn-dependent exopeptidases"/>
    <property type="match status" value="1"/>
</dbReference>
<dbReference type="InterPro" id="IPR017144">
    <property type="entry name" value="Xaa-Arg_dipeptidase"/>
</dbReference>
<dbReference type="InterPro" id="IPR017439">
    <property type="entry name" value="Amidohydrolase"/>
</dbReference>
<evidence type="ECO:0000256" key="1">
    <source>
        <dbReference type="PIRNR" id="PIRNR037226"/>
    </source>
</evidence>
<feature type="domain" description="Peptidase M20 dimerisation" evidence="2">
    <location>
        <begin position="203"/>
        <end position="299"/>
    </location>
</feature>
<dbReference type="PANTHER" id="PTHR30575">
    <property type="entry name" value="PEPTIDASE M20"/>
    <property type="match status" value="1"/>
</dbReference>
<dbReference type="Gene3D" id="3.30.70.360">
    <property type="match status" value="1"/>
</dbReference>
<name>A0A212LZE6_9FIRM</name>
<dbReference type="GO" id="GO:0046657">
    <property type="term" value="P:folic acid catabolic process"/>
    <property type="evidence" value="ECO:0007669"/>
    <property type="project" value="TreeGrafter"/>
</dbReference>
<dbReference type="AlphaFoldDB" id="A0A212LZE6"/>
<dbReference type="InterPro" id="IPR011650">
    <property type="entry name" value="Peptidase_M20_dimer"/>
</dbReference>